<dbReference type="InterPro" id="IPR026259">
    <property type="entry name" value="MauG/Cytc_peroxidase"/>
</dbReference>
<dbReference type="PANTHER" id="PTHR30600">
    <property type="entry name" value="CYTOCHROME C PEROXIDASE-RELATED"/>
    <property type="match status" value="1"/>
</dbReference>
<feature type="binding site" description="covalent" evidence="8">
    <location>
        <position position="83"/>
    </location>
    <ligand>
        <name>heme c</name>
        <dbReference type="ChEBI" id="CHEBI:61717"/>
        <label>1</label>
    </ligand>
</feature>
<dbReference type="STRING" id="1305737.GCA_000526355_01642"/>
<evidence type="ECO:0000256" key="8">
    <source>
        <dbReference type="PIRSR" id="PIRSR000294-1"/>
    </source>
</evidence>
<feature type="binding site" description="axial binding residue" evidence="9">
    <location>
        <position position="87"/>
    </location>
    <ligand>
        <name>heme c</name>
        <dbReference type="ChEBI" id="CHEBI:61717"/>
        <label>1</label>
    </ligand>
    <ligandPart>
        <name>Fe</name>
        <dbReference type="ChEBI" id="CHEBI:18248"/>
    </ligandPart>
</feature>
<keyword evidence="6" id="KW-0560">Oxidoreductase</keyword>
<feature type="domain" description="Cytochrome c" evidence="10">
    <location>
        <begin position="216"/>
        <end position="334"/>
    </location>
</feature>
<keyword evidence="5" id="KW-0574">Periplasm</keyword>
<feature type="binding site" description="covalent" evidence="8">
    <location>
        <position position="86"/>
    </location>
    <ligand>
        <name>heme c</name>
        <dbReference type="ChEBI" id="CHEBI:61717"/>
        <label>1</label>
    </ligand>
</feature>
<evidence type="ECO:0000259" key="10">
    <source>
        <dbReference type="PROSITE" id="PS51007"/>
    </source>
</evidence>
<protein>
    <submittedName>
        <fullName evidence="11">Cytochrome c peroxidase</fullName>
    </submittedName>
</protein>
<feature type="binding site" description="covalent" evidence="8">
    <location>
        <position position="233"/>
    </location>
    <ligand>
        <name>heme c</name>
        <dbReference type="ChEBI" id="CHEBI:61717"/>
        <label>2</label>
    </ligand>
</feature>
<evidence type="ECO:0000313" key="12">
    <source>
        <dbReference type="Proteomes" id="UP000050421"/>
    </source>
</evidence>
<feature type="binding site" description="axial binding residue" evidence="9">
    <location>
        <position position="234"/>
    </location>
    <ligand>
        <name>heme c</name>
        <dbReference type="ChEBI" id="CHEBI:61717"/>
        <label>2</label>
    </ligand>
    <ligandPart>
        <name>Fe</name>
        <dbReference type="ChEBI" id="CHEBI:18248"/>
    </ligandPart>
</feature>
<dbReference type="PANTHER" id="PTHR30600:SF7">
    <property type="entry name" value="CYTOCHROME C PEROXIDASE-RELATED"/>
    <property type="match status" value="1"/>
</dbReference>
<dbReference type="Proteomes" id="UP000050421">
    <property type="component" value="Unassembled WGS sequence"/>
</dbReference>
<dbReference type="Gene3D" id="1.10.760.10">
    <property type="entry name" value="Cytochrome c-like domain"/>
    <property type="match status" value="2"/>
</dbReference>
<dbReference type="OrthoDB" id="9805202at2"/>
<dbReference type="GO" id="GO:0009055">
    <property type="term" value="F:electron transfer activity"/>
    <property type="evidence" value="ECO:0007669"/>
    <property type="project" value="InterPro"/>
</dbReference>
<feature type="binding site" description="axial binding residue" evidence="9">
    <location>
        <position position="309"/>
    </location>
    <ligand>
        <name>heme c</name>
        <dbReference type="ChEBI" id="CHEBI:61717"/>
        <label>2</label>
    </ligand>
    <ligandPart>
        <name>Fe</name>
        <dbReference type="ChEBI" id="CHEBI:18248"/>
    </ligandPart>
</feature>
<dbReference type="InterPro" id="IPR051395">
    <property type="entry name" value="Cytochrome_c_Peroxidase/MauG"/>
</dbReference>
<dbReference type="eggNOG" id="COG1858">
    <property type="taxonomic scope" value="Bacteria"/>
</dbReference>
<keyword evidence="11" id="KW-0575">Peroxidase</keyword>
<evidence type="ECO:0000256" key="1">
    <source>
        <dbReference type="ARBA" id="ARBA00004418"/>
    </source>
</evidence>
<feature type="binding site" description="covalent" evidence="8">
    <location>
        <position position="230"/>
    </location>
    <ligand>
        <name>heme c</name>
        <dbReference type="ChEBI" id="CHEBI:61717"/>
        <label>2</label>
    </ligand>
</feature>
<dbReference type="GO" id="GO:0020037">
    <property type="term" value="F:heme binding"/>
    <property type="evidence" value="ECO:0007669"/>
    <property type="project" value="InterPro"/>
</dbReference>
<keyword evidence="7 9" id="KW-0408">Iron</keyword>
<comment type="PTM">
    <text evidence="8">Binds 2 heme groups per subunit.</text>
</comment>
<accession>A0A0P8A7C9</accession>
<evidence type="ECO:0000256" key="2">
    <source>
        <dbReference type="ARBA" id="ARBA00022617"/>
    </source>
</evidence>
<evidence type="ECO:0000256" key="3">
    <source>
        <dbReference type="ARBA" id="ARBA00022723"/>
    </source>
</evidence>
<comment type="cofactor">
    <cofactor evidence="8">
        <name>heme</name>
        <dbReference type="ChEBI" id="CHEBI:30413"/>
    </cofactor>
    <text evidence="8">Binds 2 heme groups.</text>
</comment>
<dbReference type="InterPro" id="IPR036909">
    <property type="entry name" value="Cyt_c-like_dom_sf"/>
</dbReference>
<proteinExistence type="predicted"/>
<dbReference type="InterPro" id="IPR009056">
    <property type="entry name" value="Cyt_c-like_dom"/>
</dbReference>
<dbReference type="PROSITE" id="PS51257">
    <property type="entry name" value="PROKAR_LIPOPROTEIN"/>
    <property type="match status" value="1"/>
</dbReference>
<dbReference type="AlphaFoldDB" id="A0A0P8A7C9"/>
<comment type="subcellular location">
    <subcellularLocation>
        <location evidence="1">Periplasm</location>
    </subcellularLocation>
</comment>
<dbReference type="SUPFAM" id="SSF46626">
    <property type="entry name" value="Cytochrome c"/>
    <property type="match status" value="2"/>
</dbReference>
<dbReference type="GO" id="GO:0004130">
    <property type="term" value="F:cytochrome-c peroxidase activity"/>
    <property type="evidence" value="ECO:0007669"/>
    <property type="project" value="TreeGrafter"/>
</dbReference>
<evidence type="ECO:0000256" key="7">
    <source>
        <dbReference type="ARBA" id="ARBA00023004"/>
    </source>
</evidence>
<dbReference type="EMBL" id="LJXT01000083">
    <property type="protein sequence ID" value="KPQ13663.1"/>
    <property type="molecule type" value="Genomic_DNA"/>
</dbReference>
<dbReference type="GO" id="GO:0046872">
    <property type="term" value="F:metal ion binding"/>
    <property type="evidence" value="ECO:0007669"/>
    <property type="project" value="UniProtKB-KW"/>
</dbReference>
<evidence type="ECO:0000256" key="9">
    <source>
        <dbReference type="PIRSR" id="PIRSR000294-2"/>
    </source>
</evidence>
<organism evidence="11 12">
    <name type="scientific">Algoriphagus marincola HL-49</name>
    <dbReference type="NCBI Taxonomy" id="1305737"/>
    <lineage>
        <taxon>Bacteria</taxon>
        <taxon>Pseudomonadati</taxon>
        <taxon>Bacteroidota</taxon>
        <taxon>Cytophagia</taxon>
        <taxon>Cytophagales</taxon>
        <taxon>Cyclobacteriaceae</taxon>
        <taxon>Algoriphagus</taxon>
    </lineage>
</organism>
<keyword evidence="3 9" id="KW-0479">Metal-binding</keyword>
<dbReference type="PROSITE" id="PS51007">
    <property type="entry name" value="CYTC"/>
    <property type="match status" value="1"/>
</dbReference>
<dbReference type="Pfam" id="PF00034">
    <property type="entry name" value="Cytochrom_C"/>
    <property type="match status" value="1"/>
</dbReference>
<evidence type="ECO:0000256" key="6">
    <source>
        <dbReference type="ARBA" id="ARBA00023002"/>
    </source>
</evidence>
<reference evidence="11 12" key="1">
    <citation type="submission" date="2015-09" db="EMBL/GenBank/DDBJ databases">
        <title>Identification and resolution of microdiversity through metagenomic sequencing of parallel consortia.</title>
        <authorList>
            <person name="Nelson W.C."/>
            <person name="Romine M.F."/>
            <person name="Lindemann S.R."/>
        </authorList>
    </citation>
    <scope>NUCLEOTIDE SEQUENCE [LARGE SCALE GENOMIC DNA]</scope>
    <source>
        <strain evidence="11">HL-49</strain>
    </source>
</reference>
<dbReference type="PATRIC" id="fig|1305737.6.peg.3108"/>
<sequence length="345" mass="39219">MKRLILLFSLLGLISSCQKEIQTIYNQVFESDDPLRPELMKKAQETFQSVTPREYRPNPYEKVELGKMLYFDTRLSKDGNISCNSCHNLDTYGVDNLPTSPGDTHELGGRNSPTTLYAYMHKQQFWDGRAQDVEEQAGMPILNPVEHNIPSEEFLVERLKTIPEYVEKFAQVYGEQTHETLTFDHIGDAIGAFERRLNPRSRFDDYLDGDDSKLSALEKEGLTIFMEEGCTTCHSGVALGGGMIQKFGIYEDYWTLTGSEKIDNGLYDITKRESDRYFFKSPSLRNIEKTYPYFHDGSVDSLETAVQIMAQTQLGKKLDDAKVDKIVAFLKSLTAAPDPKVIAIK</sequence>
<evidence type="ECO:0000313" key="11">
    <source>
        <dbReference type="EMBL" id="KPQ13663.1"/>
    </source>
</evidence>
<keyword evidence="2 8" id="KW-0349">Heme</keyword>
<dbReference type="InterPro" id="IPR004852">
    <property type="entry name" value="Di-haem_cyt_c_peroxidsae"/>
</dbReference>
<keyword evidence="4" id="KW-0732">Signal</keyword>
<name>A0A0P8A7C9_9BACT</name>
<evidence type="ECO:0000256" key="4">
    <source>
        <dbReference type="ARBA" id="ARBA00022729"/>
    </source>
</evidence>
<dbReference type="PIRSF" id="PIRSF000294">
    <property type="entry name" value="Cytochrome-c_peroxidase"/>
    <property type="match status" value="1"/>
</dbReference>
<dbReference type="GO" id="GO:0042597">
    <property type="term" value="C:periplasmic space"/>
    <property type="evidence" value="ECO:0007669"/>
    <property type="project" value="UniProtKB-SubCell"/>
</dbReference>
<comment type="caution">
    <text evidence="11">The sequence shown here is derived from an EMBL/GenBank/DDBJ whole genome shotgun (WGS) entry which is preliminary data.</text>
</comment>
<dbReference type="Pfam" id="PF03150">
    <property type="entry name" value="CCP_MauG"/>
    <property type="match status" value="1"/>
</dbReference>
<evidence type="ECO:0000256" key="5">
    <source>
        <dbReference type="ARBA" id="ARBA00022764"/>
    </source>
</evidence>
<gene>
    <name evidence="11" type="ORF">HLUCCX10_12355</name>
</gene>